<reference evidence="2" key="2">
    <citation type="submission" date="2021-01" db="UniProtKB">
        <authorList>
            <consortium name="EnsemblPlants"/>
        </authorList>
    </citation>
    <scope>IDENTIFICATION</scope>
</reference>
<dbReference type="Proteomes" id="UP000594261">
    <property type="component" value="Chromosome 2"/>
</dbReference>
<dbReference type="EnsemblPlants" id="QL02p092728:mrna">
    <property type="protein sequence ID" value="QL02p092728:mrna:CDS:1"/>
    <property type="gene ID" value="QL02p092728"/>
</dbReference>
<evidence type="ECO:0000313" key="2">
    <source>
        <dbReference type="EnsemblPlants" id="QL02p092728:mrna:CDS:1"/>
    </source>
</evidence>
<proteinExistence type="predicted"/>
<protein>
    <submittedName>
        <fullName evidence="2">Uncharacterized protein</fullName>
    </submittedName>
</protein>
<dbReference type="Gramene" id="QL02p092728:mrna">
    <property type="protein sequence ID" value="QL02p092728:mrna:CDS:1"/>
    <property type="gene ID" value="QL02p092728"/>
</dbReference>
<keyword evidence="1" id="KW-0472">Membrane</keyword>
<dbReference type="InParanoid" id="A0A7N2L250"/>
<accession>A0A7N2L250</accession>
<reference evidence="3" key="1">
    <citation type="journal article" date="2016" name="G3 (Bethesda)">
        <title>First Draft Assembly and Annotation of the Genome of a California Endemic Oak Quercus lobata Nee (Fagaceae).</title>
        <authorList>
            <person name="Sork V.L."/>
            <person name="Fitz-Gibbon S.T."/>
            <person name="Puiu D."/>
            <person name="Crepeau M."/>
            <person name="Gugger P.F."/>
            <person name="Sherman R."/>
            <person name="Stevens K."/>
            <person name="Langley C.H."/>
            <person name="Pellegrini M."/>
            <person name="Salzberg S.L."/>
        </authorList>
    </citation>
    <scope>NUCLEOTIDE SEQUENCE [LARGE SCALE GENOMIC DNA]</scope>
    <source>
        <strain evidence="3">cv. SW786</strain>
    </source>
</reference>
<keyword evidence="3" id="KW-1185">Reference proteome</keyword>
<evidence type="ECO:0000256" key="1">
    <source>
        <dbReference type="SAM" id="Phobius"/>
    </source>
</evidence>
<feature type="transmembrane region" description="Helical" evidence="1">
    <location>
        <begin position="42"/>
        <end position="67"/>
    </location>
</feature>
<dbReference type="AlphaFoldDB" id="A0A7N2L250"/>
<evidence type="ECO:0000313" key="3">
    <source>
        <dbReference type="Proteomes" id="UP000594261"/>
    </source>
</evidence>
<sequence length="107" mass="12033">MCAIWIGVECVAFGLVLYTYMCKCNGESVDHLLLHYPIDIELWSMVLGLFGVCWVMSKAGGAVSLLARSFSASPEWLFVDGWPALLDVVFVEGEEQLEFQRYRGNYA</sequence>
<keyword evidence="1" id="KW-1133">Transmembrane helix</keyword>
<name>A0A7N2L250_QUELO</name>
<organism evidence="2 3">
    <name type="scientific">Quercus lobata</name>
    <name type="common">Valley oak</name>
    <dbReference type="NCBI Taxonomy" id="97700"/>
    <lineage>
        <taxon>Eukaryota</taxon>
        <taxon>Viridiplantae</taxon>
        <taxon>Streptophyta</taxon>
        <taxon>Embryophyta</taxon>
        <taxon>Tracheophyta</taxon>
        <taxon>Spermatophyta</taxon>
        <taxon>Magnoliopsida</taxon>
        <taxon>eudicotyledons</taxon>
        <taxon>Gunneridae</taxon>
        <taxon>Pentapetalae</taxon>
        <taxon>rosids</taxon>
        <taxon>fabids</taxon>
        <taxon>Fagales</taxon>
        <taxon>Fagaceae</taxon>
        <taxon>Quercus</taxon>
    </lineage>
</organism>
<keyword evidence="1" id="KW-0812">Transmembrane</keyword>